<accession>A0A126UW24</accession>
<gene>
    <name evidence="1" type="ORF">RC74_02135</name>
</gene>
<dbReference type="GO" id="GO:0008146">
    <property type="term" value="F:sulfotransferase activity"/>
    <property type="evidence" value="ECO:0007669"/>
    <property type="project" value="InterPro"/>
</dbReference>
<dbReference type="GO" id="GO:0016020">
    <property type="term" value="C:membrane"/>
    <property type="evidence" value="ECO:0007669"/>
    <property type="project" value="InterPro"/>
</dbReference>
<name>A0A126UW24_9RHOB</name>
<dbReference type="STRING" id="1579316.RC74_02135"/>
<sequence length="210" mass="24069">MIISSGRQFVFVHIPKTGGTALSLALEGRAMKDDILIGDTPKAKARHKRQRTQFPHIRMNKHANYSVAMRLDEDVPSYYCFTLVRNPWDRLVSYYHWLRVQSFSHRAVTLAQTLPFAAFIRAPSIMASLKLNNYASYMSGAQDAHFLRLEHLETDLLPLWEHLGFSLSPIAQVNTSERKADYRSYYTDADAEHARLLLAADVQQFAYSFS</sequence>
<dbReference type="KEGG" id="hat:RC74_02135"/>
<proteinExistence type="predicted"/>
<reference evidence="1 2" key="1">
    <citation type="submission" date="2016-02" db="EMBL/GenBank/DDBJ databases">
        <title>Complete genome sequence of Halocynthiibacter arcticus PAMC 20958t from arctic marine sediment.</title>
        <authorList>
            <person name="Lee Y.M."/>
            <person name="Baek K."/>
            <person name="Lee H.K."/>
            <person name="Shin S.C."/>
        </authorList>
    </citation>
    <scope>NUCLEOTIDE SEQUENCE [LARGE SCALE GENOMIC DNA]</scope>
    <source>
        <strain evidence="1">PAMC 20958</strain>
    </source>
</reference>
<keyword evidence="2" id="KW-1185">Reference proteome</keyword>
<organism evidence="1 2">
    <name type="scientific">Falsihalocynthiibacter arcticus</name>
    <dbReference type="NCBI Taxonomy" id="1579316"/>
    <lineage>
        <taxon>Bacteria</taxon>
        <taxon>Pseudomonadati</taxon>
        <taxon>Pseudomonadota</taxon>
        <taxon>Alphaproteobacteria</taxon>
        <taxon>Rhodobacterales</taxon>
        <taxon>Roseobacteraceae</taxon>
        <taxon>Falsihalocynthiibacter</taxon>
    </lineage>
</organism>
<dbReference type="Gene3D" id="3.40.50.300">
    <property type="entry name" value="P-loop containing nucleotide triphosphate hydrolases"/>
    <property type="match status" value="1"/>
</dbReference>
<dbReference type="AlphaFoldDB" id="A0A126UW24"/>
<dbReference type="OrthoDB" id="288532at2"/>
<dbReference type="SUPFAM" id="SSF52540">
    <property type="entry name" value="P-loop containing nucleoside triphosphate hydrolases"/>
    <property type="match status" value="1"/>
</dbReference>
<evidence type="ECO:0000313" key="1">
    <source>
        <dbReference type="EMBL" id="AML50224.1"/>
    </source>
</evidence>
<dbReference type="InterPro" id="IPR005331">
    <property type="entry name" value="Sulfotransferase"/>
</dbReference>
<dbReference type="Proteomes" id="UP000070371">
    <property type="component" value="Chromosome"/>
</dbReference>
<protein>
    <recommendedName>
        <fullName evidence="3">Type II secretory pathway, pullulanase PulA</fullName>
    </recommendedName>
</protein>
<evidence type="ECO:0008006" key="3">
    <source>
        <dbReference type="Google" id="ProtNLM"/>
    </source>
</evidence>
<dbReference type="RefSeq" id="WP_039002702.1">
    <property type="nucleotide sequence ID" value="NZ_CP014327.1"/>
</dbReference>
<evidence type="ECO:0000313" key="2">
    <source>
        <dbReference type="Proteomes" id="UP000070371"/>
    </source>
</evidence>
<dbReference type="EMBL" id="CP014327">
    <property type="protein sequence ID" value="AML50224.1"/>
    <property type="molecule type" value="Genomic_DNA"/>
</dbReference>
<dbReference type="Pfam" id="PF03567">
    <property type="entry name" value="Sulfotransfer_2"/>
    <property type="match status" value="1"/>
</dbReference>
<dbReference type="InterPro" id="IPR027417">
    <property type="entry name" value="P-loop_NTPase"/>
</dbReference>